<evidence type="ECO:0000313" key="5">
    <source>
        <dbReference type="EMBL" id="KAG2449145.1"/>
    </source>
</evidence>
<keyword evidence="3" id="KW-0812">Transmembrane</keyword>
<dbReference type="InterPro" id="IPR036291">
    <property type="entry name" value="NAD(P)-bd_dom_sf"/>
</dbReference>
<dbReference type="OrthoDB" id="2735536at2759"/>
<evidence type="ECO:0000256" key="1">
    <source>
        <dbReference type="ARBA" id="ARBA00023002"/>
    </source>
</evidence>
<evidence type="ECO:0000256" key="2">
    <source>
        <dbReference type="SAM" id="MobiDB-lite"/>
    </source>
</evidence>
<comment type="caution">
    <text evidence="5">The sequence shown here is derived from an EMBL/GenBank/DDBJ whole genome shotgun (WGS) entry which is preliminary data.</text>
</comment>
<sequence length="539" mass="54250">MGQKTGLEATAPLRTSSTSTSSSSKAAGGAGEPLRVPLLPQEASPPAATICVTGATGYVAGPIIARLLAAGHRVRGTARDVSPHHPAVAALLALPGAAERLQLYAADLLLPGSFDEAVAGCDVVIHTASPFTLSVRRSQVRQLLLEPAVRGVENVIGAVNRSPSVRRVVLTSSIAATCSRADDHHPRRRHGKAGGLAAAAAAATAATKAGGRRVIPGTATNNRNGTDDDKLAAAALLQPDDATATAAAAPPAGPAAADLDGGCCGGTNTSRSMGGAAPGAGDGGCAAGGDAPAAAVITERHWNTSANEAYLPYSWSKTEAERRAWRLVCVLPGFVLGPCVGGGPGRCRSESVLLLRRLCEGAMWPAAPNMGLAAVDVRDVAAAHCRAALLPGASGRYLVVGGGTRMWRLTAALAALYPGGAVRRSVAVAPRGLVAALGPVMLRLGSDVVEAAWGAPPTFSTARAAADLGLASWVPLEESLRDMVEDLAAKGLVRHPLSNSSGGIGLVLGKQAAWLLTLGLCVIGLVALGAAAVLGRLRV</sequence>
<keyword evidence="3" id="KW-0472">Membrane</keyword>
<keyword evidence="3" id="KW-1133">Transmembrane helix</keyword>
<dbReference type="Pfam" id="PF01370">
    <property type="entry name" value="Epimerase"/>
    <property type="match status" value="1"/>
</dbReference>
<proteinExistence type="predicted"/>
<dbReference type="Gene3D" id="3.40.50.720">
    <property type="entry name" value="NAD(P)-binding Rossmann-like Domain"/>
    <property type="match status" value="2"/>
</dbReference>
<protein>
    <recommendedName>
        <fullName evidence="4">NAD-dependent epimerase/dehydratase domain-containing protein</fullName>
    </recommendedName>
</protein>
<evidence type="ECO:0000256" key="3">
    <source>
        <dbReference type="SAM" id="Phobius"/>
    </source>
</evidence>
<feature type="compositionally biased region" description="Low complexity" evidence="2">
    <location>
        <begin position="15"/>
        <end position="24"/>
    </location>
</feature>
<dbReference type="InterPro" id="IPR001509">
    <property type="entry name" value="Epimerase_deHydtase"/>
</dbReference>
<feature type="domain" description="NAD-dependent epimerase/dehydratase" evidence="4">
    <location>
        <begin position="50"/>
        <end position="175"/>
    </location>
</feature>
<feature type="transmembrane region" description="Helical" evidence="3">
    <location>
        <begin position="512"/>
        <end position="534"/>
    </location>
</feature>
<dbReference type="InterPro" id="IPR050425">
    <property type="entry name" value="NAD(P)_dehydrat-like"/>
</dbReference>
<name>A0A835WLW2_9CHLO</name>
<dbReference type="SUPFAM" id="SSF51735">
    <property type="entry name" value="NAD(P)-binding Rossmann-fold domains"/>
    <property type="match status" value="1"/>
</dbReference>
<reference evidence="5" key="1">
    <citation type="journal article" date="2020" name="bioRxiv">
        <title>Comparative genomics of Chlamydomonas.</title>
        <authorList>
            <person name="Craig R.J."/>
            <person name="Hasan A.R."/>
            <person name="Ness R.W."/>
            <person name="Keightley P.D."/>
        </authorList>
    </citation>
    <scope>NUCLEOTIDE SEQUENCE</scope>
    <source>
        <strain evidence="5">CCAP 11/173</strain>
    </source>
</reference>
<dbReference type="GO" id="GO:0016616">
    <property type="term" value="F:oxidoreductase activity, acting on the CH-OH group of donors, NAD or NADP as acceptor"/>
    <property type="evidence" value="ECO:0007669"/>
    <property type="project" value="TreeGrafter"/>
</dbReference>
<evidence type="ECO:0000259" key="4">
    <source>
        <dbReference type="Pfam" id="PF01370"/>
    </source>
</evidence>
<dbReference type="Proteomes" id="UP000613740">
    <property type="component" value="Unassembled WGS sequence"/>
</dbReference>
<dbReference type="EMBL" id="JAEHOD010000015">
    <property type="protein sequence ID" value="KAG2449145.1"/>
    <property type="molecule type" value="Genomic_DNA"/>
</dbReference>
<organism evidence="5 6">
    <name type="scientific">Chlamydomonas schloesseri</name>
    <dbReference type="NCBI Taxonomy" id="2026947"/>
    <lineage>
        <taxon>Eukaryota</taxon>
        <taxon>Viridiplantae</taxon>
        <taxon>Chlorophyta</taxon>
        <taxon>core chlorophytes</taxon>
        <taxon>Chlorophyceae</taxon>
        <taxon>CS clade</taxon>
        <taxon>Chlamydomonadales</taxon>
        <taxon>Chlamydomonadaceae</taxon>
        <taxon>Chlamydomonas</taxon>
    </lineage>
</organism>
<feature type="region of interest" description="Disordered" evidence="2">
    <location>
        <begin position="1"/>
        <end position="39"/>
    </location>
</feature>
<dbReference type="AlphaFoldDB" id="A0A835WLW2"/>
<keyword evidence="1" id="KW-0560">Oxidoreductase</keyword>
<dbReference type="PANTHER" id="PTHR10366:SF852">
    <property type="entry name" value="CINNAMOYL-COA REDUCTASE CAD2"/>
    <property type="match status" value="1"/>
</dbReference>
<keyword evidence="6" id="KW-1185">Reference proteome</keyword>
<evidence type="ECO:0000313" key="6">
    <source>
        <dbReference type="Proteomes" id="UP000613740"/>
    </source>
</evidence>
<dbReference type="PANTHER" id="PTHR10366">
    <property type="entry name" value="NAD DEPENDENT EPIMERASE/DEHYDRATASE"/>
    <property type="match status" value="1"/>
</dbReference>
<gene>
    <name evidence="5" type="ORF">HYH02_005892</name>
</gene>
<accession>A0A835WLW2</accession>